<gene>
    <name evidence="2" type="ORF">OCU04_003385</name>
</gene>
<dbReference type="Gene3D" id="1.25.40.10">
    <property type="entry name" value="Tetratricopeptide repeat domain"/>
    <property type="match status" value="1"/>
</dbReference>
<accession>A0A9X0DP84</accession>
<reference evidence="2" key="1">
    <citation type="submission" date="2022-11" db="EMBL/GenBank/DDBJ databases">
        <title>Genome Resource of Sclerotinia nivalis Strain SnTB1, a Plant Pathogen Isolated from American Ginseng.</title>
        <authorList>
            <person name="Fan S."/>
        </authorList>
    </citation>
    <scope>NUCLEOTIDE SEQUENCE</scope>
    <source>
        <strain evidence="2">SnTB1</strain>
    </source>
</reference>
<dbReference type="Pfam" id="PF14737">
    <property type="entry name" value="DUF4470"/>
    <property type="match status" value="1"/>
</dbReference>
<evidence type="ECO:0000313" key="3">
    <source>
        <dbReference type="Proteomes" id="UP001152300"/>
    </source>
</evidence>
<dbReference type="AlphaFoldDB" id="A0A9X0DP84"/>
<protein>
    <recommendedName>
        <fullName evidence="1">DUF4470 domain-containing protein</fullName>
    </recommendedName>
</protein>
<comment type="caution">
    <text evidence="2">The sequence shown here is derived from an EMBL/GenBank/DDBJ whole genome shotgun (WGS) entry which is preliminary data.</text>
</comment>
<dbReference type="Proteomes" id="UP001152300">
    <property type="component" value="Unassembled WGS sequence"/>
</dbReference>
<proteinExistence type="predicted"/>
<sequence>MSAASGKENAATVAAVEKLNDEGNVLYKSGKLLEAVKKYQEAMVVDDDAGPCTLKPCRNMTATYFELGRYTSCREMTERVIEIIKENMPEDKVILAKLAQRVQRSIEHIPQVSEQEKLKRRLKISASLPRYRASMYTTMDYFTVGHDIAESVFNDLPQNFPREDDKTMSFFLGGIGDARHFYATMIDLHASEKKGIAPRRKYHFVANDLNKCALTRDLIIWKLLDELSTLAHDSDQGLMALATIFFIYESYLIPKYIHENLRAIMENILVILEKGDSPLPWVSLHAHDIPKYIEVLKHWICGDFENFTTSKVMQGIQIALSQRPLFPDQNCKKEKQMYAKYGFLRPPEKTLLSLEPILWELIKTPSKYNGLRGYIQKNWIFNPTMMDLDWYKDLQRRDRSEAFDFGNDPFDALGQFESFYKGQKPSSLFDHVAPLFKGAADAIKKMKQRLHVEVLCGDVIEIAEWLRYNISPTRVPRSEKFPTEFDLIHLSNIPDYIGGHLSTFLYITPIMKFVPSSILQSNCLRNAGSWDSIEAFLADYQCITDKEMLRQLTGVSVVNEPLKDTIFPLIGYNWYTPALPIFQGDWSVMLPRNDFQKWFYALFFRLALPYNVDIIDIPKIIFSPLNLTILFRLIDQLRSLHYPSHWMSEILLNIIENKVVTNCRPPRISPNPVSALKQQHKTRSLCTVPFSHEMATLTRLFIPLLPFTLKSSAIPAQSDIFRYTFPLPSFMSDQEWPSNLTLVFWSHTCLEDLGDLGFKSFAIDIRPFLDPTWGDEMDSKFKGSKFDAFRNNGLVVWSTVEWDIEAREASAWMPSALVDKMIREIDWTCGLFRTDTWERCWALPCMVIDARKGEAWRDDITSAADRQLVDFAKQVLDLESQE</sequence>
<dbReference type="InterPro" id="IPR011990">
    <property type="entry name" value="TPR-like_helical_dom_sf"/>
</dbReference>
<evidence type="ECO:0000259" key="1">
    <source>
        <dbReference type="Pfam" id="PF14737"/>
    </source>
</evidence>
<keyword evidence="3" id="KW-1185">Reference proteome</keyword>
<name>A0A9X0DP84_9HELO</name>
<dbReference type="OrthoDB" id="2423701at2759"/>
<organism evidence="2 3">
    <name type="scientific">Sclerotinia nivalis</name>
    <dbReference type="NCBI Taxonomy" id="352851"/>
    <lineage>
        <taxon>Eukaryota</taxon>
        <taxon>Fungi</taxon>
        <taxon>Dikarya</taxon>
        <taxon>Ascomycota</taxon>
        <taxon>Pezizomycotina</taxon>
        <taxon>Leotiomycetes</taxon>
        <taxon>Helotiales</taxon>
        <taxon>Sclerotiniaceae</taxon>
        <taxon>Sclerotinia</taxon>
    </lineage>
</organism>
<dbReference type="EMBL" id="JAPEIS010000003">
    <property type="protein sequence ID" value="KAJ8067788.1"/>
    <property type="molecule type" value="Genomic_DNA"/>
</dbReference>
<dbReference type="InterPro" id="IPR027974">
    <property type="entry name" value="DUF4470"/>
</dbReference>
<dbReference type="SUPFAM" id="SSF48452">
    <property type="entry name" value="TPR-like"/>
    <property type="match status" value="1"/>
</dbReference>
<feature type="domain" description="DUF4470" evidence="1">
    <location>
        <begin position="144"/>
        <end position="228"/>
    </location>
</feature>
<evidence type="ECO:0000313" key="2">
    <source>
        <dbReference type="EMBL" id="KAJ8067788.1"/>
    </source>
</evidence>